<dbReference type="RefSeq" id="WP_142044971.1">
    <property type="nucleotide sequence ID" value="NZ_JBHTGS010000002.1"/>
</dbReference>
<evidence type="ECO:0000256" key="1">
    <source>
        <dbReference type="ARBA" id="ARBA00007074"/>
    </source>
</evidence>
<dbReference type="AlphaFoldDB" id="A0A543B413"/>
<dbReference type="EMBL" id="VFOW01000001">
    <property type="protein sequence ID" value="TQL79566.1"/>
    <property type="molecule type" value="Genomic_DNA"/>
</dbReference>
<organism evidence="6 7">
    <name type="scientific">Stackebrandtia endophytica</name>
    <dbReference type="NCBI Taxonomy" id="1496996"/>
    <lineage>
        <taxon>Bacteria</taxon>
        <taxon>Bacillati</taxon>
        <taxon>Actinomycetota</taxon>
        <taxon>Actinomycetes</taxon>
        <taxon>Glycomycetales</taxon>
        <taxon>Glycomycetaceae</taxon>
        <taxon>Stackebrandtia</taxon>
    </lineage>
</organism>
<feature type="domain" description="NlpC/P60" evidence="5">
    <location>
        <begin position="185"/>
        <end position="311"/>
    </location>
</feature>
<dbReference type="Pfam" id="PF00877">
    <property type="entry name" value="NLPC_P60"/>
    <property type="match status" value="1"/>
</dbReference>
<comment type="caution">
    <text evidence="6">The sequence shown here is derived from an EMBL/GenBank/DDBJ whole genome shotgun (WGS) entry which is preliminary data.</text>
</comment>
<evidence type="ECO:0000313" key="7">
    <source>
        <dbReference type="Proteomes" id="UP000317043"/>
    </source>
</evidence>
<evidence type="ECO:0000259" key="5">
    <source>
        <dbReference type="PROSITE" id="PS51935"/>
    </source>
</evidence>
<dbReference type="InterPro" id="IPR000064">
    <property type="entry name" value="NLP_P60_dom"/>
</dbReference>
<dbReference type="GO" id="GO:0008234">
    <property type="term" value="F:cysteine-type peptidase activity"/>
    <property type="evidence" value="ECO:0007669"/>
    <property type="project" value="UniProtKB-KW"/>
</dbReference>
<dbReference type="PANTHER" id="PTHR47053">
    <property type="entry name" value="MUREIN DD-ENDOPEPTIDASE MEPH-RELATED"/>
    <property type="match status" value="1"/>
</dbReference>
<keyword evidence="2" id="KW-0645">Protease</keyword>
<keyword evidence="3" id="KW-0378">Hydrolase</keyword>
<dbReference type="InterPro" id="IPR038765">
    <property type="entry name" value="Papain-like_cys_pep_sf"/>
</dbReference>
<evidence type="ECO:0000256" key="4">
    <source>
        <dbReference type="ARBA" id="ARBA00022807"/>
    </source>
</evidence>
<reference evidence="6 7" key="1">
    <citation type="submission" date="2019-06" db="EMBL/GenBank/DDBJ databases">
        <title>Sequencing the genomes of 1000 actinobacteria strains.</title>
        <authorList>
            <person name="Klenk H.-P."/>
        </authorList>
    </citation>
    <scope>NUCLEOTIDE SEQUENCE [LARGE SCALE GENOMIC DNA]</scope>
    <source>
        <strain evidence="6 7">DSM 45928</strain>
    </source>
</reference>
<dbReference type="OrthoDB" id="9815778at2"/>
<dbReference type="GO" id="GO:0006508">
    <property type="term" value="P:proteolysis"/>
    <property type="evidence" value="ECO:0007669"/>
    <property type="project" value="UniProtKB-KW"/>
</dbReference>
<dbReference type="PROSITE" id="PS51935">
    <property type="entry name" value="NLPC_P60"/>
    <property type="match status" value="1"/>
</dbReference>
<dbReference type="InterPro" id="IPR051202">
    <property type="entry name" value="Peptidase_C40"/>
</dbReference>
<gene>
    <name evidence="6" type="ORF">FB566_5176</name>
</gene>
<proteinExistence type="inferred from homology"/>
<dbReference type="SUPFAM" id="SSF54001">
    <property type="entry name" value="Cysteine proteinases"/>
    <property type="match status" value="1"/>
</dbReference>
<dbReference type="PANTHER" id="PTHR47053:SF1">
    <property type="entry name" value="MUREIN DD-ENDOPEPTIDASE MEPH-RELATED"/>
    <property type="match status" value="1"/>
</dbReference>
<comment type="similarity">
    <text evidence="1">Belongs to the peptidase C40 family.</text>
</comment>
<keyword evidence="4" id="KW-0788">Thiol protease</keyword>
<evidence type="ECO:0000256" key="3">
    <source>
        <dbReference type="ARBA" id="ARBA00022801"/>
    </source>
</evidence>
<dbReference type="Proteomes" id="UP000317043">
    <property type="component" value="Unassembled WGS sequence"/>
</dbReference>
<evidence type="ECO:0000313" key="6">
    <source>
        <dbReference type="EMBL" id="TQL79566.1"/>
    </source>
</evidence>
<dbReference type="InParanoid" id="A0A543B413"/>
<accession>A0A543B413</accession>
<name>A0A543B413_9ACTN</name>
<keyword evidence="7" id="KW-1185">Reference proteome</keyword>
<sequence length="313" mass="33856">MTVEIGHNALVAVAAATLWTSPKAAETSDRLAVGNHSAIRDWVSGMTREQRVDGLVDRSLSQVLLGDEVVVEDIDHDWAKVVVPGQRSSLDERGYPGWIPLRQLTTPVPTPAVVPHMVAATSTAIRDEPDGEVLIPGVTIGTRLNVIDEPTYRGWSRVTLPGAQPPGWVLIRDLTASPQEPEGATSGRIDAVNIASQLLDVPYVWGGMTAYGVDCSGLVYLTYRMLGIELPRDAHDQADATHRIEAEEAQPGDLYFFARNGKRIHHIGIATKPGDSGKPSMIHAAGNYGKVVSEEFTDERAETFVGAHRVFTA</sequence>
<evidence type="ECO:0000256" key="2">
    <source>
        <dbReference type="ARBA" id="ARBA00022670"/>
    </source>
</evidence>
<protein>
    <submittedName>
        <fullName evidence="6">NlpC/P60 family protein</fullName>
    </submittedName>
</protein>
<dbReference type="Gene3D" id="3.90.1720.10">
    <property type="entry name" value="endopeptidase domain like (from Nostoc punctiforme)"/>
    <property type="match status" value="1"/>
</dbReference>